<evidence type="ECO:0000259" key="5">
    <source>
        <dbReference type="PROSITE" id="PS50975"/>
    </source>
</evidence>
<dbReference type="PANTHER" id="PTHR43585:SF2">
    <property type="entry name" value="ATP-GRASP ENZYME FSQD"/>
    <property type="match status" value="1"/>
</dbReference>
<dbReference type="Pfam" id="PF13535">
    <property type="entry name" value="ATP-grasp_4"/>
    <property type="match status" value="1"/>
</dbReference>
<dbReference type="InterPro" id="IPR052032">
    <property type="entry name" value="ATP-dep_AA_Ligase"/>
</dbReference>
<keyword evidence="1" id="KW-0436">Ligase</keyword>
<dbReference type="InterPro" id="IPR005479">
    <property type="entry name" value="CPAse_ATP-bd"/>
</dbReference>
<evidence type="ECO:0000256" key="3">
    <source>
        <dbReference type="ARBA" id="ARBA00022840"/>
    </source>
</evidence>
<evidence type="ECO:0000256" key="2">
    <source>
        <dbReference type="ARBA" id="ARBA00022741"/>
    </source>
</evidence>
<evidence type="ECO:0000256" key="1">
    <source>
        <dbReference type="ARBA" id="ARBA00022598"/>
    </source>
</evidence>
<dbReference type="AlphaFoldDB" id="A0A426QIZ8"/>
<dbReference type="RefSeq" id="WP_125181082.1">
    <property type="nucleotide sequence ID" value="NZ_QZMU01000001.1"/>
</dbReference>
<dbReference type="EMBL" id="QZMU01000001">
    <property type="protein sequence ID" value="RRQ21739.1"/>
    <property type="molecule type" value="Genomic_DNA"/>
</dbReference>
<evidence type="ECO:0000313" key="6">
    <source>
        <dbReference type="EMBL" id="RRQ21739.1"/>
    </source>
</evidence>
<dbReference type="Gene3D" id="3.30.470.20">
    <property type="entry name" value="ATP-grasp fold, B domain"/>
    <property type="match status" value="1"/>
</dbReference>
<evidence type="ECO:0000313" key="7">
    <source>
        <dbReference type="Proteomes" id="UP000287798"/>
    </source>
</evidence>
<dbReference type="GO" id="GO:0005524">
    <property type="term" value="F:ATP binding"/>
    <property type="evidence" value="ECO:0007669"/>
    <property type="project" value="UniProtKB-UniRule"/>
</dbReference>
<reference evidence="6 7" key="1">
    <citation type="journal article" date="2010" name="Int. J. Syst. Evol. Microbiol.">
        <title>Thiohalobacter thiocyanaticus gen. nov., sp. nov., a moderately halophilic, sulfur-oxidizing gammaproteobacterium from hypersaline lakes, that utilizes thiocyanate.</title>
        <authorList>
            <person name="Sorokin D.Y."/>
            <person name="Kovaleva O.L."/>
            <person name="Tourova T.P."/>
            <person name="Muyzer G."/>
        </authorList>
    </citation>
    <scope>NUCLEOTIDE SEQUENCE [LARGE SCALE GENOMIC DNA]</scope>
    <source>
        <strain evidence="6 7">Hrh1</strain>
    </source>
</reference>
<protein>
    <submittedName>
        <fullName evidence="6">ATP-grasp domain-containing protein</fullName>
    </submittedName>
</protein>
<accession>A0A426QIZ8</accession>
<comment type="caution">
    <text evidence="6">The sequence shown here is derived from an EMBL/GenBank/DDBJ whole genome shotgun (WGS) entry which is preliminary data.</text>
</comment>
<dbReference type="PANTHER" id="PTHR43585">
    <property type="entry name" value="FUMIPYRROLE BIOSYNTHESIS PROTEIN C"/>
    <property type="match status" value="1"/>
</dbReference>
<organism evidence="6 7">
    <name type="scientific">Thiohalobacter thiocyanaticus</name>
    <dbReference type="NCBI Taxonomy" id="585455"/>
    <lineage>
        <taxon>Bacteria</taxon>
        <taxon>Pseudomonadati</taxon>
        <taxon>Pseudomonadota</taxon>
        <taxon>Gammaproteobacteria</taxon>
        <taxon>Thiohalobacterales</taxon>
        <taxon>Thiohalobacteraceae</taxon>
        <taxon>Thiohalobacter</taxon>
    </lineage>
</organism>
<keyword evidence="7" id="KW-1185">Reference proteome</keyword>
<evidence type="ECO:0000256" key="4">
    <source>
        <dbReference type="PROSITE-ProRule" id="PRU00409"/>
    </source>
</evidence>
<dbReference type="Proteomes" id="UP000287798">
    <property type="component" value="Unassembled WGS sequence"/>
</dbReference>
<proteinExistence type="predicted"/>
<keyword evidence="3 4" id="KW-0067">ATP-binding</keyword>
<dbReference type="InterPro" id="IPR011761">
    <property type="entry name" value="ATP-grasp"/>
</dbReference>
<name>A0A426QIZ8_9GAMM</name>
<dbReference type="GO" id="GO:0046872">
    <property type="term" value="F:metal ion binding"/>
    <property type="evidence" value="ECO:0007669"/>
    <property type="project" value="InterPro"/>
</dbReference>
<dbReference type="PROSITE" id="PS50975">
    <property type="entry name" value="ATP_GRASP"/>
    <property type="match status" value="1"/>
</dbReference>
<keyword evidence="2 4" id="KW-0547">Nucleotide-binding</keyword>
<dbReference type="SUPFAM" id="SSF56059">
    <property type="entry name" value="Glutathione synthetase ATP-binding domain-like"/>
    <property type="match status" value="1"/>
</dbReference>
<dbReference type="PROSITE" id="PS00867">
    <property type="entry name" value="CPSASE_2"/>
    <property type="match status" value="1"/>
</dbReference>
<dbReference type="OrthoDB" id="8441067at2"/>
<feature type="domain" description="ATP-grasp" evidence="5">
    <location>
        <begin position="110"/>
        <end position="322"/>
    </location>
</feature>
<sequence>MPENIFVVGADAFNMRKMRNLNIGTEHRIHELLSFDEVKGGGYYPVEECLALAERRLNAFEGSIDAIVGYWDFPVTVMVPILCHRRNLPSPSLESVLRCEHKYWSRIEQRKVIPEFTPPFTEVDPFDDAEVNNIELPYPFWIKPIKGTDSLLAFKVRNRQDLREAIGAIRAGIRRIAEPFDHILSHAQLPEEISRVRGHHCIVEALIPGRQCTVEGYVCHGRPWHHGIVDSINYPKRSSFLRYQYPSSLPKRVKDRLGEATGRLMRHLGYDNATYNVEYFYQPNSGRIGLLEINPRLSQSHSDMFEKVDGASNFQIMVELALGREPDFPLRQGKYGCAAKFHVRVFEDGIATHVPDRREVEAIERQFPGTLIEIRIKPGMRLSDLIEQDSYSYDIAHIHAGAENQKALLEKYNRILEALNFEFAPVDAVEAESPEVPGIAVR</sequence>
<dbReference type="GO" id="GO:0016874">
    <property type="term" value="F:ligase activity"/>
    <property type="evidence" value="ECO:0007669"/>
    <property type="project" value="UniProtKB-KW"/>
</dbReference>
<gene>
    <name evidence="6" type="ORF">D6C00_07105</name>
</gene>